<feature type="transmembrane region" description="Helical" evidence="1">
    <location>
        <begin position="69"/>
        <end position="94"/>
    </location>
</feature>
<gene>
    <name evidence="2" type="ORF">SCBWM1_gp61</name>
</gene>
<protein>
    <submittedName>
        <fullName evidence="2">Uncharacterized protein</fullName>
    </submittedName>
</protein>
<evidence type="ECO:0000256" key="1">
    <source>
        <dbReference type="SAM" id="Phobius"/>
    </source>
</evidence>
<keyword evidence="1" id="KW-0472">Membrane</keyword>
<dbReference type="Proteomes" id="UP000274731">
    <property type="component" value="Segment"/>
</dbReference>
<evidence type="ECO:0000313" key="3">
    <source>
        <dbReference type="Proteomes" id="UP000274731"/>
    </source>
</evidence>
<proteinExistence type="predicted"/>
<organism evidence="2 3">
    <name type="scientific">Synechococcus phage S-CBWM1</name>
    <dbReference type="NCBI Taxonomy" id="2053653"/>
    <lineage>
        <taxon>Viruses</taxon>
        <taxon>Duplodnaviria</taxon>
        <taxon>Heunggongvirae</taxon>
        <taxon>Uroviricota</taxon>
        <taxon>Caudoviricetes</taxon>
        <taxon>Aokuangvirus</taxon>
        <taxon>Aokuangvirus SCBWM1</taxon>
    </lineage>
</organism>
<sequence>MLFEIQVRPGRNSQAFQPYTETVDAATSSDAVARVQRANPGCQVICTKSYYKSPKGESAGGSGSSAGGLIGLIGLGAFAFVLVSYTPWVLMLLGGMGATWIGEKITGQSLEEYNERSDDKGHRKIAIVLALAIITGGFGFVQGSNLQREWSVPESSRTAK</sequence>
<reference evidence="2 3" key="1">
    <citation type="journal article" date="2018" name="Environ. Microbiol.">
        <title>Novel phage-host interactions and evolution as revealed by a cyanomyovirus isolated from an estuarine environment.</title>
        <authorList>
            <person name="Xu Y."/>
            <person name="Zhang R."/>
            <person name="Wang N."/>
            <person name="Cai L."/>
            <person name="Tong Y."/>
            <person name="Sun Q."/>
            <person name="Chen F."/>
            <person name="Jiao N."/>
        </authorList>
    </citation>
    <scope>NUCLEOTIDE SEQUENCE [LARGE SCALE GENOMIC DNA]</scope>
</reference>
<dbReference type="EMBL" id="MG450654">
    <property type="protein sequence ID" value="ATW62745.1"/>
    <property type="molecule type" value="Genomic_DNA"/>
</dbReference>
<name>A0A3G1L3I7_9CAUD</name>
<feature type="transmembrane region" description="Helical" evidence="1">
    <location>
        <begin position="125"/>
        <end position="143"/>
    </location>
</feature>
<keyword evidence="1" id="KW-1133">Transmembrane helix</keyword>
<evidence type="ECO:0000313" key="2">
    <source>
        <dbReference type="EMBL" id="ATW62745.1"/>
    </source>
</evidence>
<keyword evidence="3" id="KW-1185">Reference proteome</keyword>
<keyword evidence="1" id="KW-0812">Transmembrane</keyword>
<accession>A0A3G1L3I7</accession>